<dbReference type="InterPro" id="IPR012334">
    <property type="entry name" value="Pectin_lyas_fold"/>
</dbReference>
<dbReference type="HOGENOM" id="CLU_395196_0_0_9"/>
<dbReference type="Pfam" id="PF13229">
    <property type="entry name" value="Beta_helix"/>
    <property type="match status" value="1"/>
</dbReference>
<accession>C0CR73</accession>
<dbReference type="eggNOG" id="COG5434">
    <property type="taxonomic scope" value="Bacteria"/>
</dbReference>
<reference evidence="2 3" key="1">
    <citation type="submission" date="2009-01" db="EMBL/GenBank/DDBJ databases">
        <authorList>
            <person name="Fulton L."/>
            <person name="Clifton S."/>
            <person name="Fulton B."/>
            <person name="Xu J."/>
            <person name="Minx P."/>
            <person name="Pepin K.H."/>
            <person name="Johnson M."/>
            <person name="Bhonagiri V."/>
            <person name="Nash W.E."/>
            <person name="Mardis E.R."/>
            <person name="Wilson R.K."/>
        </authorList>
    </citation>
    <scope>NUCLEOTIDE SEQUENCE [LARGE SCALE GENOMIC DNA]</scope>
    <source>
        <strain evidence="3">DSM 10507 / JCM 14656 / S5a33</strain>
    </source>
</reference>
<reference evidence="2 3" key="2">
    <citation type="submission" date="2009-02" db="EMBL/GenBank/DDBJ databases">
        <title>Draft genome sequence of Blautia hydrogenotrophica DSM 10507 (Ruminococcus hydrogenotrophicus DSM 10507).</title>
        <authorList>
            <person name="Sudarsanam P."/>
            <person name="Ley R."/>
            <person name="Guruge J."/>
            <person name="Turnbaugh P.J."/>
            <person name="Mahowald M."/>
            <person name="Liep D."/>
            <person name="Gordon J."/>
        </authorList>
    </citation>
    <scope>NUCLEOTIDE SEQUENCE [LARGE SCALE GENOMIC DNA]</scope>
    <source>
        <strain evidence="3">DSM 10507 / JCM 14656 / S5a33</strain>
    </source>
</reference>
<name>C0CR73_BLAHS</name>
<dbReference type="PATRIC" id="fig|476272.21.peg.58"/>
<protein>
    <recommendedName>
        <fullName evidence="1">Right handed beta helix domain-containing protein</fullName>
    </recommendedName>
</protein>
<comment type="caution">
    <text evidence="2">The sequence shown here is derived from an EMBL/GenBank/DDBJ whole genome shotgun (WGS) entry which is preliminary data.</text>
</comment>
<proteinExistence type="predicted"/>
<dbReference type="InterPro" id="IPR011050">
    <property type="entry name" value="Pectin_lyase_fold/virulence"/>
</dbReference>
<dbReference type="GeneID" id="86823213"/>
<dbReference type="Proteomes" id="UP000003100">
    <property type="component" value="Unassembled WGS sequence"/>
</dbReference>
<dbReference type="RefSeq" id="WP_005951691.1">
    <property type="nucleotide sequence ID" value="NZ_CP136423.1"/>
</dbReference>
<dbReference type="EMBL" id="ACBZ01000178">
    <property type="protein sequence ID" value="EEG47739.1"/>
    <property type="molecule type" value="Genomic_DNA"/>
</dbReference>
<dbReference type="Gene3D" id="2.160.20.10">
    <property type="entry name" value="Single-stranded right-handed beta-helix, Pectin lyase-like"/>
    <property type="match status" value="2"/>
</dbReference>
<gene>
    <name evidence="2" type="ORF">RUMHYD_03386</name>
</gene>
<feature type="domain" description="Right handed beta helix" evidence="1">
    <location>
        <begin position="369"/>
        <end position="507"/>
    </location>
</feature>
<evidence type="ECO:0000259" key="1">
    <source>
        <dbReference type="Pfam" id="PF13229"/>
    </source>
</evidence>
<sequence length="596" mass="65325">MEPDFTRLELQRALYEEHEGRHLTVNVPAGIYEMDDRVYVKSDTTLHSDVGAIYRRISKIGYCTFLSSKNDDGDVGGYEQIKNVSIIGGTFDGEYQKGQMMRFTHGSNITVQNVTFMCISAGGHMLSLEGVDGAVVEDCSFKGFDQNGDKRKEAVHIDVVHNETIAPGSDNYDDTACRNITVSNCKFKNVSRGVGSHSAVDGVFVSNVVVTNNTFENVYNEPIKIINYKDTVISNNQINNCKHGILVHTRLNESSYYDPLPGTVTEKVPSAEDQYNYNVAVQGNTITNIQGEGNEEKNTGYGIMVKGDPEYPLGGIQVIDNQVGTEDENGSVPGAKGYGVRLNRYAMYCTVSGNEIISTGLVGINLKDNSDNNNIEGNEIHYPGAYGIFVEECDSARIYSNRVVESRRSSFGFTKSPNCDIQENRSKSSHAGGISVATNSNSPTIRKNIIYDPNWYGIYVADTNIVKVLTNTLQRIRNNIGIHVRDCDRLNTSYNSFTNTTKTPIKLLRVTKANTTSLELIKVNEITAGSTRVRGTAGKAGSTVTVTVNEKDYKTVVAESRTFSSYLIPAMSKGTKVVVTEKDVKGNMVKAAATVA</sequence>
<evidence type="ECO:0000313" key="2">
    <source>
        <dbReference type="EMBL" id="EEG47739.1"/>
    </source>
</evidence>
<keyword evidence="3" id="KW-1185">Reference proteome</keyword>
<dbReference type="SMART" id="SM00710">
    <property type="entry name" value="PbH1"/>
    <property type="match status" value="9"/>
</dbReference>
<dbReference type="AlphaFoldDB" id="C0CR73"/>
<dbReference type="SUPFAM" id="SSF51126">
    <property type="entry name" value="Pectin lyase-like"/>
    <property type="match status" value="2"/>
</dbReference>
<organism evidence="2 3">
    <name type="scientific">Blautia hydrogenotrophica (strain DSM 10507 / JCM 14656 / S5a33)</name>
    <name type="common">Ruminococcus hydrogenotrophicus</name>
    <dbReference type="NCBI Taxonomy" id="476272"/>
    <lineage>
        <taxon>Bacteria</taxon>
        <taxon>Bacillati</taxon>
        <taxon>Bacillota</taxon>
        <taxon>Clostridia</taxon>
        <taxon>Lachnospirales</taxon>
        <taxon>Lachnospiraceae</taxon>
        <taxon>Blautia</taxon>
    </lineage>
</organism>
<evidence type="ECO:0000313" key="3">
    <source>
        <dbReference type="Proteomes" id="UP000003100"/>
    </source>
</evidence>
<dbReference type="InterPro" id="IPR006626">
    <property type="entry name" value="PbH1"/>
</dbReference>
<dbReference type="InterPro" id="IPR039448">
    <property type="entry name" value="Beta_helix"/>
</dbReference>